<organism evidence="15 16">
    <name type="scientific">Lentinus tigrinus ALCF2SS1-6</name>
    <dbReference type="NCBI Taxonomy" id="1328759"/>
    <lineage>
        <taxon>Eukaryota</taxon>
        <taxon>Fungi</taxon>
        <taxon>Dikarya</taxon>
        <taxon>Basidiomycota</taxon>
        <taxon>Agaricomycotina</taxon>
        <taxon>Agaricomycetes</taxon>
        <taxon>Polyporales</taxon>
        <taxon>Polyporaceae</taxon>
        <taxon>Lentinus</taxon>
    </lineage>
</organism>
<comment type="pathway">
    <text evidence="3">Glycan degradation; xylan degradation.</text>
</comment>
<evidence type="ECO:0000313" key="15">
    <source>
        <dbReference type="EMBL" id="RPD66196.1"/>
    </source>
</evidence>
<keyword evidence="7 12" id="KW-0378">Hydrolase</keyword>
<dbReference type="PANTHER" id="PTHR31490">
    <property type="entry name" value="GLYCOSYL HYDROLASE"/>
    <property type="match status" value="1"/>
</dbReference>
<reference evidence="15" key="1">
    <citation type="journal article" date="2018" name="Genome Biol. Evol.">
        <title>Genomics and development of Lentinus tigrinus, a white-rot wood-decaying mushroom with dimorphic fruiting bodies.</title>
        <authorList>
            <person name="Wu B."/>
            <person name="Xu Z."/>
            <person name="Knudson A."/>
            <person name="Carlson A."/>
            <person name="Chen N."/>
            <person name="Kovaka S."/>
            <person name="LaButti K."/>
            <person name="Lipzen A."/>
            <person name="Pennachio C."/>
            <person name="Riley R."/>
            <person name="Schakwitz W."/>
            <person name="Umezawa K."/>
            <person name="Ohm R.A."/>
            <person name="Grigoriev I.V."/>
            <person name="Nagy L.G."/>
            <person name="Gibbons J."/>
            <person name="Hibbett D."/>
        </authorList>
    </citation>
    <scope>NUCLEOTIDE SEQUENCE [LARGE SCALE GENOMIC DNA]</scope>
    <source>
        <strain evidence="15">ALCF2SS1-6</strain>
    </source>
</reference>
<evidence type="ECO:0000256" key="4">
    <source>
        <dbReference type="ARBA" id="ARBA00007495"/>
    </source>
</evidence>
<dbReference type="OrthoDB" id="3055998at2759"/>
<dbReference type="InterPro" id="IPR031158">
    <property type="entry name" value="GH10_AS"/>
</dbReference>
<evidence type="ECO:0000256" key="6">
    <source>
        <dbReference type="ARBA" id="ARBA00022651"/>
    </source>
</evidence>
<dbReference type="PRINTS" id="PR00134">
    <property type="entry name" value="GLHYDRLASE10"/>
</dbReference>
<evidence type="ECO:0000256" key="13">
    <source>
        <dbReference type="SAM" id="SignalP"/>
    </source>
</evidence>
<dbReference type="GO" id="GO:0031176">
    <property type="term" value="F:endo-1,4-beta-xylanase activity"/>
    <property type="evidence" value="ECO:0007669"/>
    <property type="project" value="UniProtKB-EC"/>
</dbReference>
<evidence type="ECO:0000256" key="8">
    <source>
        <dbReference type="ARBA" id="ARBA00023277"/>
    </source>
</evidence>
<sequence>MKTSAFLASLGWLLSVTAAPASPTIEANLPGSTANVAGLHAVARQAGKLYLGTATDNPELTTTAYTAILDNNQMFGQITAANSMKWDATEPQRGVFTFTNGDVIANLAQRNGQLLRGHNCVWHQQLPSWVTAGNFNAATLTSIIQTHCSTLVGHYKGRVRTWDVVNEPLNDDGSFRQDVFFNTLGQGYIATALRAAKAADPNAKVYINDFNIEGLGAKATAMKNLIRSLKSQGVPIDGVGLQSHFIVGEVPTTLVQNMQEFAALGVEVAITELDVRMTLPETAALLAQQKKDFQTVVAACQAVPQCVGITIWDFTDRFSFVPSTFPGQGAATPWDENLVRKPAFDGIVAGF</sequence>
<dbReference type="GO" id="GO:0005576">
    <property type="term" value="C:extracellular region"/>
    <property type="evidence" value="ECO:0007669"/>
    <property type="project" value="UniProtKB-SubCell"/>
</dbReference>
<dbReference type="PROSITE" id="PS00591">
    <property type="entry name" value="GH10_1"/>
    <property type="match status" value="1"/>
</dbReference>
<dbReference type="PROSITE" id="PS51760">
    <property type="entry name" value="GH10_2"/>
    <property type="match status" value="1"/>
</dbReference>
<evidence type="ECO:0000256" key="10">
    <source>
        <dbReference type="ARBA" id="ARBA00023326"/>
    </source>
</evidence>
<dbReference type="Pfam" id="PF00331">
    <property type="entry name" value="Glyco_hydro_10"/>
    <property type="match status" value="1"/>
</dbReference>
<dbReference type="AlphaFoldDB" id="A0A5C2T0F5"/>
<feature type="signal peptide" evidence="13">
    <location>
        <begin position="1"/>
        <end position="18"/>
    </location>
</feature>
<dbReference type="InterPro" id="IPR044846">
    <property type="entry name" value="GH10"/>
</dbReference>
<comment type="catalytic activity">
    <reaction evidence="1 12">
        <text>Endohydrolysis of (1-&gt;4)-beta-D-xylosidic linkages in xylans.</text>
        <dbReference type="EC" id="3.2.1.8"/>
    </reaction>
</comment>
<keyword evidence="9 12" id="KW-0326">Glycosidase</keyword>
<evidence type="ECO:0000256" key="11">
    <source>
        <dbReference type="PROSITE-ProRule" id="PRU10061"/>
    </source>
</evidence>
<dbReference type="Gene3D" id="3.20.20.80">
    <property type="entry name" value="Glycosidases"/>
    <property type="match status" value="1"/>
</dbReference>
<dbReference type="SMART" id="SM00633">
    <property type="entry name" value="Glyco_10"/>
    <property type="match status" value="1"/>
</dbReference>
<keyword evidence="6" id="KW-0858">Xylan degradation</keyword>
<dbReference type="STRING" id="1328759.A0A5C2T0F5"/>
<feature type="domain" description="GH10" evidence="14">
    <location>
        <begin position="33"/>
        <end position="350"/>
    </location>
</feature>
<dbReference type="Proteomes" id="UP000313359">
    <property type="component" value="Unassembled WGS sequence"/>
</dbReference>
<evidence type="ECO:0000256" key="9">
    <source>
        <dbReference type="ARBA" id="ARBA00023295"/>
    </source>
</evidence>
<protein>
    <recommendedName>
        <fullName evidence="12">Beta-xylanase</fullName>
        <ecNumber evidence="12">3.2.1.8</ecNumber>
    </recommendedName>
</protein>
<evidence type="ECO:0000313" key="16">
    <source>
        <dbReference type="Proteomes" id="UP000313359"/>
    </source>
</evidence>
<evidence type="ECO:0000259" key="14">
    <source>
        <dbReference type="PROSITE" id="PS51760"/>
    </source>
</evidence>
<dbReference type="PANTHER" id="PTHR31490:SF35">
    <property type="entry name" value="ENDO-1,4-BETA-XYLANASE"/>
    <property type="match status" value="1"/>
</dbReference>
<evidence type="ECO:0000256" key="5">
    <source>
        <dbReference type="ARBA" id="ARBA00022525"/>
    </source>
</evidence>
<keyword evidence="16" id="KW-1185">Reference proteome</keyword>
<comment type="similarity">
    <text evidence="4 12">Belongs to the glycosyl hydrolase 10 (cellulase F) family.</text>
</comment>
<evidence type="ECO:0000256" key="1">
    <source>
        <dbReference type="ARBA" id="ARBA00000681"/>
    </source>
</evidence>
<evidence type="ECO:0000256" key="2">
    <source>
        <dbReference type="ARBA" id="ARBA00004613"/>
    </source>
</evidence>
<feature type="active site" description="Nucleophile" evidence="11">
    <location>
        <position position="272"/>
    </location>
</feature>
<keyword evidence="13" id="KW-0732">Signal</keyword>
<evidence type="ECO:0000256" key="7">
    <source>
        <dbReference type="ARBA" id="ARBA00022801"/>
    </source>
</evidence>
<evidence type="ECO:0000256" key="12">
    <source>
        <dbReference type="RuleBase" id="RU361174"/>
    </source>
</evidence>
<feature type="chain" id="PRO_5022664577" description="Beta-xylanase" evidence="13">
    <location>
        <begin position="19"/>
        <end position="351"/>
    </location>
</feature>
<dbReference type="EC" id="3.2.1.8" evidence="12"/>
<keyword evidence="8 12" id="KW-0119">Carbohydrate metabolism</keyword>
<dbReference type="GO" id="GO:0045493">
    <property type="term" value="P:xylan catabolic process"/>
    <property type="evidence" value="ECO:0007669"/>
    <property type="project" value="UniProtKB-KW"/>
</dbReference>
<keyword evidence="5" id="KW-0964">Secreted</keyword>
<comment type="subcellular location">
    <subcellularLocation>
        <location evidence="2">Secreted</location>
    </subcellularLocation>
</comment>
<evidence type="ECO:0000256" key="3">
    <source>
        <dbReference type="ARBA" id="ARBA00004851"/>
    </source>
</evidence>
<dbReference type="SUPFAM" id="SSF51445">
    <property type="entry name" value="(Trans)glycosidases"/>
    <property type="match status" value="1"/>
</dbReference>
<gene>
    <name evidence="15" type="ORF">L227DRAFT_606322</name>
</gene>
<dbReference type="InterPro" id="IPR001000">
    <property type="entry name" value="GH10_dom"/>
</dbReference>
<dbReference type="EMBL" id="ML122251">
    <property type="protein sequence ID" value="RPD66196.1"/>
    <property type="molecule type" value="Genomic_DNA"/>
</dbReference>
<name>A0A5C2T0F5_9APHY</name>
<proteinExistence type="inferred from homology"/>
<accession>A0A5C2T0F5</accession>
<keyword evidence="10 12" id="KW-0624">Polysaccharide degradation</keyword>
<dbReference type="InterPro" id="IPR017853">
    <property type="entry name" value="GH"/>
</dbReference>